<dbReference type="SUPFAM" id="SSF51182">
    <property type="entry name" value="RmlC-like cupins"/>
    <property type="match status" value="1"/>
</dbReference>
<evidence type="ECO:0000313" key="2">
    <source>
        <dbReference type="EMBL" id="PVY38850.1"/>
    </source>
</evidence>
<proteinExistence type="predicted"/>
<organism evidence="2 3">
    <name type="scientific">Pontibacter virosus</name>
    <dbReference type="NCBI Taxonomy" id="1765052"/>
    <lineage>
        <taxon>Bacteria</taxon>
        <taxon>Pseudomonadati</taxon>
        <taxon>Bacteroidota</taxon>
        <taxon>Cytophagia</taxon>
        <taxon>Cytophagales</taxon>
        <taxon>Hymenobacteraceae</taxon>
        <taxon>Pontibacter</taxon>
    </lineage>
</organism>
<dbReference type="CDD" id="cd02208">
    <property type="entry name" value="cupin_RmlC-like"/>
    <property type="match status" value="1"/>
</dbReference>
<comment type="caution">
    <text evidence="2">The sequence shown here is derived from an EMBL/GenBank/DDBJ whole genome shotgun (WGS) entry which is preliminary data.</text>
</comment>
<dbReference type="AlphaFoldDB" id="A0A2U1AR35"/>
<dbReference type="PANTHER" id="PTHR36440">
    <property type="entry name" value="PUTATIVE (AFU_ORTHOLOGUE AFUA_8G07350)-RELATED"/>
    <property type="match status" value="1"/>
</dbReference>
<gene>
    <name evidence="2" type="ORF">C8E01_11412</name>
</gene>
<evidence type="ECO:0000259" key="1">
    <source>
        <dbReference type="Pfam" id="PF07883"/>
    </source>
</evidence>
<dbReference type="OrthoDB" id="72027at2"/>
<protein>
    <recommendedName>
        <fullName evidence="1">Cupin type-2 domain-containing protein</fullName>
    </recommendedName>
</protein>
<dbReference type="EMBL" id="QEKI01000014">
    <property type="protein sequence ID" value="PVY38850.1"/>
    <property type="molecule type" value="Genomic_DNA"/>
</dbReference>
<dbReference type="InterPro" id="IPR014710">
    <property type="entry name" value="RmlC-like_jellyroll"/>
</dbReference>
<name>A0A2U1AR35_9BACT</name>
<dbReference type="InterPro" id="IPR013096">
    <property type="entry name" value="Cupin_2"/>
</dbReference>
<dbReference type="Gene3D" id="2.60.120.10">
    <property type="entry name" value="Jelly Rolls"/>
    <property type="match status" value="1"/>
</dbReference>
<dbReference type="InterPro" id="IPR053146">
    <property type="entry name" value="QDO-like"/>
</dbReference>
<reference evidence="2 3" key="1">
    <citation type="submission" date="2018-04" db="EMBL/GenBank/DDBJ databases">
        <title>Genomic Encyclopedia of Type Strains, Phase IV (KMG-IV): sequencing the most valuable type-strain genomes for metagenomic binning, comparative biology and taxonomic classification.</title>
        <authorList>
            <person name="Goeker M."/>
        </authorList>
    </citation>
    <scope>NUCLEOTIDE SEQUENCE [LARGE SCALE GENOMIC DNA]</scope>
    <source>
        <strain evidence="2 3">DSM 100231</strain>
    </source>
</reference>
<feature type="domain" description="Cupin type-2" evidence="1">
    <location>
        <begin position="36"/>
        <end position="99"/>
    </location>
</feature>
<dbReference type="PANTHER" id="PTHR36440:SF1">
    <property type="entry name" value="PUTATIVE (AFU_ORTHOLOGUE AFUA_8G07350)-RELATED"/>
    <property type="match status" value="1"/>
</dbReference>
<sequence>MEAQKINLKQVLGITAEYSNDQELVSLHKPFEVKATFFPGAESNIHFHPYQDEYYKVHEGQIELYLDGKWKTIKAGEEAFIPRRAVHGFRNKSRYPAYLTNTHSPGLNFGASLVAMELLVKEGKINGMKGFKNLAYLSQHALKYTETTESVKPPKLVLMVMAKLGALLGYKI</sequence>
<keyword evidence="3" id="KW-1185">Reference proteome</keyword>
<dbReference type="Proteomes" id="UP000245466">
    <property type="component" value="Unassembled WGS sequence"/>
</dbReference>
<evidence type="ECO:0000313" key="3">
    <source>
        <dbReference type="Proteomes" id="UP000245466"/>
    </source>
</evidence>
<dbReference type="Pfam" id="PF07883">
    <property type="entry name" value="Cupin_2"/>
    <property type="match status" value="1"/>
</dbReference>
<dbReference type="InterPro" id="IPR011051">
    <property type="entry name" value="RmlC_Cupin_sf"/>
</dbReference>
<dbReference type="RefSeq" id="WP_116544633.1">
    <property type="nucleotide sequence ID" value="NZ_QEKI01000014.1"/>
</dbReference>
<accession>A0A2U1AR35</accession>